<protein>
    <recommendedName>
        <fullName evidence="3">Large ribosomal RNA subunit accumulation protein YceD</fullName>
    </recommendedName>
    <alternativeName>
        <fullName evidence="5">23S rRNA accumulation protein YceD</fullName>
    </alternativeName>
</protein>
<dbReference type="GO" id="GO:0005829">
    <property type="term" value="C:cytosol"/>
    <property type="evidence" value="ECO:0007669"/>
    <property type="project" value="TreeGrafter"/>
</dbReference>
<comment type="similarity">
    <text evidence="2">Belongs to the DUF177 domain family.</text>
</comment>
<comment type="function">
    <text evidence="1">Plays a role in synthesis, processing and/or stability of 23S rRNA.</text>
</comment>
<dbReference type="InterPro" id="IPR003772">
    <property type="entry name" value="YceD"/>
</dbReference>
<dbReference type="AlphaFoldDB" id="A0A5C7A254"/>
<dbReference type="InterPro" id="IPR039255">
    <property type="entry name" value="YceD_bac"/>
</dbReference>
<evidence type="ECO:0000313" key="7">
    <source>
        <dbReference type="Proteomes" id="UP000321903"/>
    </source>
</evidence>
<keyword evidence="7" id="KW-1185">Reference proteome</keyword>
<organism evidence="6 7">
    <name type="scientific">Psychrobacter frigidicola</name>
    <dbReference type="NCBI Taxonomy" id="45611"/>
    <lineage>
        <taxon>Bacteria</taxon>
        <taxon>Pseudomonadati</taxon>
        <taxon>Pseudomonadota</taxon>
        <taxon>Gammaproteobacteria</taxon>
        <taxon>Moraxellales</taxon>
        <taxon>Moraxellaceae</taxon>
        <taxon>Psychrobacter</taxon>
    </lineage>
</organism>
<sequence length="198" mass="22267">MSSTPASKLSAVQEESTQAFNSATMPEHISLDKWADNGFEWAGEVAPTSFERLATQLTTEHEQSTLRIQANLYHRNNVLHLAFELVGDVWLICQRCLQPIAIDLTDDYDIALLDDDSQIRMVDESQDYLILDEITSNQTPERLLPFKKLIEDEILLKAPMAPKHDDCDMAVDQVGEIPEEENENPFAALAALKGKLPE</sequence>
<evidence type="ECO:0000256" key="2">
    <source>
        <dbReference type="ARBA" id="ARBA00010740"/>
    </source>
</evidence>
<evidence type="ECO:0000256" key="3">
    <source>
        <dbReference type="ARBA" id="ARBA00015716"/>
    </source>
</evidence>
<evidence type="ECO:0000256" key="5">
    <source>
        <dbReference type="ARBA" id="ARBA00031841"/>
    </source>
</evidence>
<dbReference type="PANTHER" id="PTHR38099">
    <property type="entry name" value="LARGE RIBOSOMAL RNA SUBUNIT ACCUMULATION PROTEIN YCED"/>
    <property type="match status" value="1"/>
</dbReference>
<dbReference type="PANTHER" id="PTHR38099:SF1">
    <property type="entry name" value="LARGE RIBOSOMAL RNA SUBUNIT ACCUMULATION PROTEIN YCED"/>
    <property type="match status" value="1"/>
</dbReference>
<evidence type="ECO:0000256" key="4">
    <source>
        <dbReference type="ARBA" id="ARBA00022517"/>
    </source>
</evidence>
<dbReference type="GO" id="GO:0042254">
    <property type="term" value="P:ribosome biogenesis"/>
    <property type="evidence" value="ECO:0007669"/>
    <property type="project" value="UniProtKB-KW"/>
</dbReference>
<proteinExistence type="inferred from homology"/>
<gene>
    <name evidence="6" type="ORF">ES754_10585</name>
</gene>
<keyword evidence="4" id="KW-0690">Ribosome biogenesis</keyword>
<dbReference type="OrthoDB" id="9786771at2"/>
<reference evidence="6 7" key="1">
    <citation type="submission" date="2019-08" db="EMBL/GenBank/DDBJ databases">
        <title>Genome sequence of Psychrobacter frigidicola ACAM304 (type strain).</title>
        <authorList>
            <person name="Bowman J.P."/>
        </authorList>
    </citation>
    <scope>NUCLEOTIDE SEQUENCE [LARGE SCALE GENOMIC DNA]</scope>
    <source>
        <strain evidence="6 7">ACAM 304</strain>
    </source>
</reference>
<dbReference type="RefSeq" id="WP_147224149.1">
    <property type="nucleotide sequence ID" value="NZ_CAJGYY010000001.1"/>
</dbReference>
<evidence type="ECO:0000256" key="1">
    <source>
        <dbReference type="ARBA" id="ARBA00002868"/>
    </source>
</evidence>
<dbReference type="Pfam" id="PF02620">
    <property type="entry name" value="YceD"/>
    <property type="match status" value="1"/>
</dbReference>
<name>A0A5C7A254_9GAMM</name>
<comment type="caution">
    <text evidence="6">The sequence shown here is derived from an EMBL/GenBank/DDBJ whole genome shotgun (WGS) entry which is preliminary data.</text>
</comment>
<accession>A0A5C7A254</accession>
<dbReference type="Proteomes" id="UP000321903">
    <property type="component" value="Unassembled WGS sequence"/>
</dbReference>
<evidence type="ECO:0000313" key="6">
    <source>
        <dbReference type="EMBL" id="TXD96574.1"/>
    </source>
</evidence>
<dbReference type="EMBL" id="VORZ01000003">
    <property type="protein sequence ID" value="TXD96574.1"/>
    <property type="molecule type" value="Genomic_DNA"/>
</dbReference>